<dbReference type="AlphaFoldDB" id="A0A345SX15"/>
<dbReference type="InterPro" id="IPR036259">
    <property type="entry name" value="MFS_trans_sf"/>
</dbReference>
<keyword evidence="11" id="KW-1185">Reference proteome</keyword>
<feature type="transmembrane region" description="Helical" evidence="8">
    <location>
        <begin position="232"/>
        <end position="252"/>
    </location>
</feature>
<name>A0A345SX15_9ACTN</name>
<dbReference type="PROSITE" id="PS00216">
    <property type="entry name" value="SUGAR_TRANSPORT_1"/>
    <property type="match status" value="1"/>
</dbReference>
<protein>
    <submittedName>
        <fullName evidence="10">MFS transporter</fullName>
    </submittedName>
</protein>
<evidence type="ECO:0000259" key="9">
    <source>
        <dbReference type="PROSITE" id="PS50850"/>
    </source>
</evidence>
<evidence type="ECO:0000256" key="7">
    <source>
        <dbReference type="SAM" id="MobiDB-lite"/>
    </source>
</evidence>
<proteinExistence type="predicted"/>
<feature type="transmembrane region" description="Helical" evidence="8">
    <location>
        <begin position="390"/>
        <end position="410"/>
    </location>
</feature>
<evidence type="ECO:0000256" key="4">
    <source>
        <dbReference type="ARBA" id="ARBA00022692"/>
    </source>
</evidence>
<feature type="domain" description="Major facilitator superfamily (MFS) profile" evidence="9">
    <location>
        <begin position="24"/>
        <end position="418"/>
    </location>
</feature>
<organism evidence="10 11">
    <name type="scientific">Peterkaempfera bronchialis</name>
    <dbReference type="NCBI Taxonomy" id="2126346"/>
    <lineage>
        <taxon>Bacteria</taxon>
        <taxon>Bacillati</taxon>
        <taxon>Actinomycetota</taxon>
        <taxon>Actinomycetes</taxon>
        <taxon>Kitasatosporales</taxon>
        <taxon>Streptomycetaceae</taxon>
        <taxon>Peterkaempfera</taxon>
    </lineage>
</organism>
<evidence type="ECO:0000256" key="5">
    <source>
        <dbReference type="ARBA" id="ARBA00022989"/>
    </source>
</evidence>
<dbReference type="KEGG" id="stri:C7M71_013275"/>
<feature type="transmembrane region" description="Helical" evidence="8">
    <location>
        <begin position="326"/>
        <end position="352"/>
    </location>
</feature>
<evidence type="ECO:0000256" key="1">
    <source>
        <dbReference type="ARBA" id="ARBA00004651"/>
    </source>
</evidence>
<dbReference type="PANTHER" id="PTHR23517">
    <property type="entry name" value="RESISTANCE PROTEIN MDTM, PUTATIVE-RELATED-RELATED"/>
    <property type="match status" value="1"/>
</dbReference>
<feature type="transmembrane region" description="Helical" evidence="8">
    <location>
        <begin position="61"/>
        <end position="82"/>
    </location>
</feature>
<gene>
    <name evidence="10" type="ORF">C7M71_013275</name>
</gene>
<dbReference type="EMBL" id="CP031264">
    <property type="protein sequence ID" value="AXI78270.1"/>
    <property type="molecule type" value="Genomic_DNA"/>
</dbReference>
<reference evidence="11" key="1">
    <citation type="submission" date="2018-07" db="EMBL/GenBank/DDBJ databases">
        <title>Streptacidiphilus bronchialis DSM 106435 chromosome.</title>
        <authorList>
            <person name="Batra D."/>
            <person name="Gulvik C.A."/>
        </authorList>
    </citation>
    <scope>NUCLEOTIDE SEQUENCE [LARGE SCALE GENOMIC DNA]</scope>
    <source>
        <strain evidence="11">DSM 106435</strain>
    </source>
</reference>
<accession>A0A345SX15</accession>
<dbReference type="PROSITE" id="PS50850">
    <property type="entry name" value="MFS"/>
    <property type="match status" value="1"/>
</dbReference>
<evidence type="ECO:0000313" key="11">
    <source>
        <dbReference type="Proteomes" id="UP000249340"/>
    </source>
</evidence>
<feature type="transmembrane region" description="Helical" evidence="8">
    <location>
        <begin position="151"/>
        <end position="170"/>
    </location>
</feature>
<dbReference type="CDD" id="cd17329">
    <property type="entry name" value="MFS_MdtH_MDR_like"/>
    <property type="match status" value="1"/>
</dbReference>
<keyword evidence="3" id="KW-1003">Cell membrane</keyword>
<comment type="subcellular location">
    <subcellularLocation>
        <location evidence="1">Cell membrane</location>
        <topology evidence="1">Multi-pass membrane protein</topology>
    </subcellularLocation>
</comment>
<evidence type="ECO:0000256" key="6">
    <source>
        <dbReference type="ARBA" id="ARBA00023136"/>
    </source>
</evidence>
<dbReference type="Pfam" id="PF07690">
    <property type="entry name" value="MFS_1"/>
    <property type="match status" value="1"/>
</dbReference>
<dbReference type="GO" id="GO:0005886">
    <property type="term" value="C:plasma membrane"/>
    <property type="evidence" value="ECO:0007669"/>
    <property type="project" value="UniProtKB-SubCell"/>
</dbReference>
<dbReference type="OrthoDB" id="5379144at2"/>
<dbReference type="PANTHER" id="PTHR23517:SF2">
    <property type="entry name" value="MULTIDRUG RESISTANCE PROTEIN MDTH"/>
    <property type="match status" value="1"/>
</dbReference>
<sequence length="452" mass="45536">MPAAPAPSGLRRAVAETAGGLPASFWWLWTSTLVNRLGGFVVTFLALYLTVGRGYSATYAGLVASLYGLGCAVAAVVGGVLADRIGRRPTLLAAQLGTAVCTLLLGFAEGQVAIAAAALLLGLTSNASRPATSAIMADVVKPQDRVRAFSLNYWAINIGFGVSAAVAGLVAAHGYLVLFIADAAATLLCALVVYAKVPETRPEAAPEPAVAADEAEKAAGGARPQRVGLGRVLADGPFMALVGLTFLVALIAQQGSTTLAVDMGAAGLSSTQYGLVIGLNGLLIVLLQIPVTRLMTGRSRAALLFAAALLTGWGFGLTAFAHSAAFYAVTVAVWTVGEIIQAPTTMALVVELSPTEARGRYQGVYSLSWSAASFVAPAAGGFLLDQAGGGAVWGACAVLGTVAAVGYALLVRSRPVPAAVPVPAPTPAPTPAPAPALTEEPARAAAAEAPAP</sequence>
<keyword evidence="5 8" id="KW-1133">Transmembrane helix</keyword>
<dbReference type="GO" id="GO:0022857">
    <property type="term" value="F:transmembrane transporter activity"/>
    <property type="evidence" value="ECO:0007669"/>
    <property type="project" value="InterPro"/>
</dbReference>
<dbReference type="Proteomes" id="UP000249340">
    <property type="component" value="Chromosome"/>
</dbReference>
<keyword evidence="2" id="KW-0813">Transport</keyword>
<evidence type="ECO:0000313" key="10">
    <source>
        <dbReference type="EMBL" id="AXI78270.1"/>
    </source>
</evidence>
<feature type="compositionally biased region" description="Low complexity" evidence="7">
    <location>
        <begin position="435"/>
        <end position="452"/>
    </location>
</feature>
<feature type="transmembrane region" description="Helical" evidence="8">
    <location>
        <begin position="301"/>
        <end position="320"/>
    </location>
</feature>
<feature type="transmembrane region" description="Helical" evidence="8">
    <location>
        <begin position="176"/>
        <end position="195"/>
    </location>
</feature>
<dbReference type="InterPro" id="IPR050171">
    <property type="entry name" value="MFS_Transporters"/>
</dbReference>
<feature type="transmembrane region" description="Helical" evidence="8">
    <location>
        <begin position="94"/>
        <end position="121"/>
    </location>
</feature>
<feature type="compositionally biased region" description="Pro residues" evidence="7">
    <location>
        <begin position="421"/>
        <end position="434"/>
    </location>
</feature>
<evidence type="ECO:0000256" key="3">
    <source>
        <dbReference type="ARBA" id="ARBA00022475"/>
    </source>
</evidence>
<dbReference type="Gene3D" id="1.20.1250.20">
    <property type="entry name" value="MFS general substrate transporter like domains"/>
    <property type="match status" value="1"/>
</dbReference>
<evidence type="ECO:0000256" key="2">
    <source>
        <dbReference type="ARBA" id="ARBA00022448"/>
    </source>
</evidence>
<dbReference type="InterPro" id="IPR011701">
    <property type="entry name" value="MFS"/>
</dbReference>
<dbReference type="SUPFAM" id="SSF103473">
    <property type="entry name" value="MFS general substrate transporter"/>
    <property type="match status" value="1"/>
</dbReference>
<dbReference type="RefSeq" id="WP_111489219.1">
    <property type="nucleotide sequence ID" value="NZ_CP031264.1"/>
</dbReference>
<dbReference type="InterPro" id="IPR020846">
    <property type="entry name" value="MFS_dom"/>
</dbReference>
<feature type="transmembrane region" description="Helical" evidence="8">
    <location>
        <begin position="364"/>
        <end position="384"/>
    </location>
</feature>
<feature type="transmembrane region" description="Helical" evidence="8">
    <location>
        <begin position="26"/>
        <end position="49"/>
    </location>
</feature>
<dbReference type="InterPro" id="IPR005829">
    <property type="entry name" value="Sugar_transporter_CS"/>
</dbReference>
<feature type="transmembrane region" description="Helical" evidence="8">
    <location>
        <begin position="272"/>
        <end position="289"/>
    </location>
</feature>
<keyword evidence="4 8" id="KW-0812">Transmembrane</keyword>
<keyword evidence="6 8" id="KW-0472">Membrane</keyword>
<feature type="region of interest" description="Disordered" evidence="7">
    <location>
        <begin position="421"/>
        <end position="452"/>
    </location>
</feature>
<evidence type="ECO:0000256" key="8">
    <source>
        <dbReference type="SAM" id="Phobius"/>
    </source>
</evidence>